<keyword evidence="4" id="KW-0238">DNA-binding</keyword>
<dbReference type="Proteomes" id="UP000231259">
    <property type="component" value="Unassembled WGS sequence"/>
</dbReference>
<sequence length="339" mass="38354">MESHYKHPNAEERGVIFAENRRGSSLRQIGRLLGRHHGTIGHELKRGKMPCGYDPQVARLARDAAQLRSGRRKKLVPAGPFYDWVRNRLIHWRWSPEQISARLRRMHPDDPSQRVSHETIYAAIYAQPRGGLKTLMIEALRQAKPKPGARRTSLAGSSIIPETLRTIHRPEDIEARLVPGHWEGDLIKGAFNRSAVGTVVERKTRFVILSKMNGCTASAALEGFTRQMKRLPVALRRSMTYDRGSEMACHSELARRLEIDIWFCDPHAPWQRGSNENTNGLLRQFFPKGTDLSGLSQTELNDVARLMNNRPRKTLGWNTPAEAIAEELAAIKSTVALQT</sequence>
<keyword evidence="3" id="KW-0815">Transposition</keyword>
<keyword evidence="8" id="KW-1185">Reference proteome</keyword>
<dbReference type="PANTHER" id="PTHR10948:SF23">
    <property type="entry name" value="TRANSPOSASE INSI FOR INSERTION SEQUENCE ELEMENT IS30A-RELATED"/>
    <property type="match status" value="1"/>
</dbReference>
<evidence type="ECO:0000256" key="4">
    <source>
        <dbReference type="ARBA" id="ARBA00023125"/>
    </source>
</evidence>
<reference evidence="7 8" key="1">
    <citation type="submission" date="2013-09" db="EMBL/GenBank/DDBJ databases">
        <title>Genome sequencing of Phaeobacter antarcticus sp. nov. SM1211.</title>
        <authorList>
            <person name="Zhang X.-Y."/>
            <person name="Liu C."/>
            <person name="Chen X.-L."/>
            <person name="Xie B.-B."/>
            <person name="Qin Q.-L."/>
            <person name="Rong J.-C."/>
            <person name="Zhang Y.-Z."/>
        </authorList>
    </citation>
    <scope>NUCLEOTIDE SEQUENCE [LARGE SCALE GENOMIC DNA]</scope>
    <source>
        <strain evidence="7 8">SM1211</strain>
    </source>
</reference>
<protein>
    <recommendedName>
        <fullName evidence="6">Integrase catalytic domain-containing protein</fullName>
    </recommendedName>
</protein>
<comment type="caution">
    <text evidence="7">The sequence shown here is derived from an EMBL/GenBank/DDBJ whole genome shotgun (WGS) entry which is preliminary data.</text>
</comment>
<dbReference type="InterPro" id="IPR053392">
    <property type="entry name" value="Transposase_IS30-like"/>
</dbReference>
<evidence type="ECO:0000256" key="1">
    <source>
        <dbReference type="ARBA" id="ARBA00002190"/>
    </source>
</evidence>
<dbReference type="InterPro" id="IPR025246">
    <property type="entry name" value="IS30-like_HTH"/>
</dbReference>
<feature type="domain" description="Integrase catalytic" evidence="6">
    <location>
        <begin position="175"/>
        <end position="328"/>
    </location>
</feature>
<dbReference type="EMBL" id="AWWI01000173">
    <property type="protein sequence ID" value="PIL16293.1"/>
    <property type="molecule type" value="Genomic_DNA"/>
</dbReference>
<keyword evidence="5" id="KW-0233">DNA recombination</keyword>
<dbReference type="InterPro" id="IPR036397">
    <property type="entry name" value="RNaseH_sf"/>
</dbReference>
<dbReference type="Pfam" id="PF13936">
    <property type="entry name" value="HTH_38"/>
    <property type="match status" value="1"/>
</dbReference>
<dbReference type="PROSITE" id="PS01043">
    <property type="entry name" value="TRANSPOSASE_IS30"/>
    <property type="match status" value="1"/>
</dbReference>
<dbReference type="NCBIfam" id="NF033563">
    <property type="entry name" value="transpos_IS30"/>
    <property type="match status" value="1"/>
</dbReference>
<dbReference type="GO" id="GO:0015074">
    <property type="term" value="P:DNA integration"/>
    <property type="evidence" value="ECO:0007669"/>
    <property type="project" value="InterPro"/>
</dbReference>
<dbReference type="OrthoDB" id="9803231at2"/>
<dbReference type="Gene3D" id="3.30.420.10">
    <property type="entry name" value="Ribonuclease H-like superfamily/Ribonuclease H"/>
    <property type="match status" value="1"/>
</dbReference>
<dbReference type="GO" id="GO:0006313">
    <property type="term" value="P:DNA transposition"/>
    <property type="evidence" value="ECO:0007669"/>
    <property type="project" value="InterPro"/>
</dbReference>
<gene>
    <name evidence="7" type="ORF">P775_25370</name>
</gene>
<evidence type="ECO:0000256" key="2">
    <source>
        <dbReference type="ARBA" id="ARBA00006363"/>
    </source>
</evidence>
<dbReference type="GO" id="GO:0005829">
    <property type="term" value="C:cytosol"/>
    <property type="evidence" value="ECO:0007669"/>
    <property type="project" value="TreeGrafter"/>
</dbReference>
<evidence type="ECO:0000259" key="6">
    <source>
        <dbReference type="PROSITE" id="PS50994"/>
    </source>
</evidence>
<evidence type="ECO:0000313" key="7">
    <source>
        <dbReference type="EMBL" id="PIL16293.1"/>
    </source>
</evidence>
<dbReference type="InterPro" id="IPR001584">
    <property type="entry name" value="Integrase_cat-core"/>
</dbReference>
<organism evidence="7 8">
    <name type="scientific">Puniceibacterium antarcticum</name>
    <dbReference type="NCBI Taxonomy" id="1206336"/>
    <lineage>
        <taxon>Bacteria</taxon>
        <taxon>Pseudomonadati</taxon>
        <taxon>Pseudomonadota</taxon>
        <taxon>Alphaproteobacteria</taxon>
        <taxon>Rhodobacterales</taxon>
        <taxon>Paracoccaceae</taxon>
        <taxon>Puniceibacterium</taxon>
    </lineage>
</organism>
<proteinExistence type="inferred from homology"/>
<dbReference type="Pfam" id="PF00665">
    <property type="entry name" value="rve"/>
    <property type="match status" value="1"/>
</dbReference>
<evidence type="ECO:0000256" key="3">
    <source>
        <dbReference type="ARBA" id="ARBA00022578"/>
    </source>
</evidence>
<dbReference type="GO" id="GO:0003677">
    <property type="term" value="F:DNA binding"/>
    <property type="evidence" value="ECO:0007669"/>
    <property type="project" value="UniProtKB-KW"/>
</dbReference>
<dbReference type="SUPFAM" id="SSF53098">
    <property type="entry name" value="Ribonuclease H-like"/>
    <property type="match status" value="1"/>
</dbReference>
<dbReference type="GO" id="GO:0004803">
    <property type="term" value="F:transposase activity"/>
    <property type="evidence" value="ECO:0007669"/>
    <property type="project" value="InterPro"/>
</dbReference>
<dbReference type="AlphaFoldDB" id="A0A2G8R441"/>
<dbReference type="InterPro" id="IPR012337">
    <property type="entry name" value="RNaseH-like_sf"/>
</dbReference>
<evidence type="ECO:0000313" key="8">
    <source>
        <dbReference type="Proteomes" id="UP000231259"/>
    </source>
</evidence>
<name>A0A2G8R441_9RHOB</name>
<dbReference type="PROSITE" id="PS50994">
    <property type="entry name" value="INTEGRASE"/>
    <property type="match status" value="1"/>
</dbReference>
<comment type="function">
    <text evidence="1">Required for the transposition of the insertion element.</text>
</comment>
<accession>A0A2G8R441</accession>
<evidence type="ECO:0000256" key="5">
    <source>
        <dbReference type="ARBA" id="ARBA00023172"/>
    </source>
</evidence>
<dbReference type="InterPro" id="IPR051917">
    <property type="entry name" value="Transposase-Integrase"/>
</dbReference>
<dbReference type="RefSeq" id="WP_099913392.1">
    <property type="nucleotide sequence ID" value="NZ_AWWI01000173.1"/>
</dbReference>
<comment type="similarity">
    <text evidence="2">Belongs to the transposase IS30 family.</text>
</comment>
<dbReference type="InterPro" id="IPR001598">
    <property type="entry name" value="Transposase_IS30_CS"/>
</dbReference>
<dbReference type="PANTHER" id="PTHR10948">
    <property type="entry name" value="TRANSPOSASE"/>
    <property type="match status" value="1"/>
</dbReference>